<keyword evidence="1" id="KW-0472">Membrane</keyword>
<dbReference type="EC" id="2.7.7.65" evidence="3"/>
<dbReference type="Gene3D" id="3.30.70.270">
    <property type="match status" value="1"/>
</dbReference>
<dbReference type="Proteomes" id="UP001596989">
    <property type="component" value="Unassembled WGS sequence"/>
</dbReference>
<proteinExistence type="predicted"/>
<dbReference type="InterPro" id="IPR050469">
    <property type="entry name" value="Diguanylate_Cyclase"/>
</dbReference>
<dbReference type="Gene3D" id="3.30.450.20">
    <property type="entry name" value="PAS domain"/>
    <property type="match status" value="1"/>
</dbReference>
<keyword evidence="1" id="KW-1133">Transmembrane helix</keyword>
<organism evidence="3 4">
    <name type="scientific">Paenibacillus chungangensis</name>
    <dbReference type="NCBI Taxonomy" id="696535"/>
    <lineage>
        <taxon>Bacteria</taxon>
        <taxon>Bacillati</taxon>
        <taxon>Bacillota</taxon>
        <taxon>Bacilli</taxon>
        <taxon>Bacillales</taxon>
        <taxon>Paenibacillaceae</taxon>
        <taxon>Paenibacillus</taxon>
    </lineage>
</organism>
<evidence type="ECO:0000313" key="4">
    <source>
        <dbReference type="Proteomes" id="UP001596989"/>
    </source>
</evidence>
<dbReference type="SMART" id="SM00267">
    <property type="entry name" value="GGDEF"/>
    <property type="match status" value="1"/>
</dbReference>
<dbReference type="CDD" id="cd18774">
    <property type="entry name" value="PDC2_HK_sensor"/>
    <property type="match status" value="1"/>
</dbReference>
<dbReference type="SUPFAM" id="SSF55073">
    <property type="entry name" value="Nucleotide cyclase"/>
    <property type="match status" value="1"/>
</dbReference>
<feature type="domain" description="GGDEF" evidence="2">
    <location>
        <begin position="387"/>
        <end position="516"/>
    </location>
</feature>
<dbReference type="PANTHER" id="PTHR45138:SF9">
    <property type="entry name" value="DIGUANYLATE CYCLASE DGCM-RELATED"/>
    <property type="match status" value="1"/>
</dbReference>
<dbReference type="EMBL" id="JBHTJZ010000005">
    <property type="protein sequence ID" value="MFD0958529.1"/>
    <property type="molecule type" value="Genomic_DNA"/>
</dbReference>
<dbReference type="InterPro" id="IPR043128">
    <property type="entry name" value="Rev_trsase/Diguanyl_cyclase"/>
</dbReference>
<dbReference type="CDD" id="cd01949">
    <property type="entry name" value="GGDEF"/>
    <property type="match status" value="1"/>
</dbReference>
<name>A0ABW3HM42_9BACL</name>
<feature type="transmembrane region" description="Helical" evidence="1">
    <location>
        <begin position="287"/>
        <end position="309"/>
    </location>
</feature>
<dbReference type="PANTHER" id="PTHR45138">
    <property type="entry name" value="REGULATORY COMPONENTS OF SENSORY TRANSDUCTION SYSTEM"/>
    <property type="match status" value="1"/>
</dbReference>
<accession>A0ABW3HM42</accession>
<reference evidence="4" key="1">
    <citation type="journal article" date="2019" name="Int. J. Syst. Evol. Microbiol.">
        <title>The Global Catalogue of Microorganisms (GCM) 10K type strain sequencing project: providing services to taxonomists for standard genome sequencing and annotation.</title>
        <authorList>
            <consortium name="The Broad Institute Genomics Platform"/>
            <consortium name="The Broad Institute Genome Sequencing Center for Infectious Disease"/>
            <person name="Wu L."/>
            <person name="Ma J."/>
        </authorList>
    </citation>
    <scope>NUCLEOTIDE SEQUENCE [LARGE SCALE GENOMIC DNA]</scope>
    <source>
        <strain evidence="4">CCUG 59129</strain>
    </source>
</reference>
<dbReference type="PROSITE" id="PS50887">
    <property type="entry name" value="GGDEF"/>
    <property type="match status" value="1"/>
</dbReference>
<keyword evidence="3" id="KW-0548">Nucleotidyltransferase</keyword>
<sequence>MKITHSFTGKLKIRTFLLLLVTGAVLLAAASGSYFAWQSNQAALVDRYLQGNEQYARKQASNLNGILQVMLRTVQTLSNQVAESGMPGESQLHDWLKLNHHYFNAVFIVNEHSQIVSASPDNVSYTIGKQAPLNIGTTMQVRLEPFVTTPFTALRNHYLLVLAAPIMKRDGSYAGFAAGAILLDEKNELSRLFTEHYYDNGSYLYVADRFGRLAIHPDSDRIREFVTHNEVVQQGMMGGSGSQKVKDDEGGLYLAGYAYEPLSGLVIVSQTPASVLKAPAEKLLRHMLYDMLPVFFFIWLAAWLASLAISRPLHKLARFTQGHAGGVPHSDELPPADSRIAELWQLQSSLNRQLKLWSEELQHDELTGLANRKTFNATIRQWKVNHIPFSLILMDVDHFKGINDTFGHLVGDQVLRQLASQLRSVTREGDLCFRYGGEEFGILVRYAKEQEAVAVAERLRKNVSGVTSPSGRPVSLSLGVTACRPEDKTADAIIERADKALYRSKENGRNQTNLSL</sequence>
<keyword evidence="4" id="KW-1185">Reference proteome</keyword>
<dbReference type="Pfam" id="PF00990">
    <property type="entry name" value="GGDEF"/>
    <property type="match status" value="1"/>
</dbReference>
<dbReference type="NCBIfam" id="TIGR00254">
    <property type="entry name" value="GGDEF"/>
    <property type="match status" value="1"/>
</dbReference>
<protein>
    <submittedName>
        <fullName evidence="3">Sensor domain-containing diguanylate cyclase</fullName>
        <ecNumber evidence="3">2.7.7.65</ecNumber>
    </submittedName>
</protein>
<comment type="caution">
    <text evidence="3">The sequence shown here is derived from an EMBL/GenBank/DDBJ whole genome shotgun (WGS) entry which is preliminary data.</text>
</comment>
<dbReference type="GO" id="GO:0052621">
    <property type="term" value="F:diguanylate cyclase activity"/>
    <property type="evidence" value="ECO:0007669"/>
    <property type="project" value="UniProtKB-EC"/>
</dbReference>
<evidence type="ECO:0000256" key="1">
    <source>
        <dbReference type="SAM" id="Phobius"/>
    </source>
</evidence>
<evidence type="ECO:0000313" key="3">
    <source>
        <dbReference type="EMBL" id="MFD0958529.1"/>
    </source>
</evidence>
<dbReference type="InterPro" id="IPR029787">
    <property type="entry name" value="Nucleotide_cyclase"/>
</dbReference>
<keyword evidence="3" id="KW-0808">Transferase</keyword>
<dbReference type="RefSeq" id="WP_377562317.1">
    <property type="nucleotide sequence ID" value="NZ_JBHTJZ010000005.1"/>
</dbReference>
<keyword evidence="1" id="KW-0812">Transmembrane</keyword>
<gene>
    <name evidence="3" type="ORF">ACFQ2I_03925</name>
</gene>
<dbReference type="InterPro" id="IPR000160">
    <property type="entry name" value="GGDEF_dom"/>
</dbReference>
<evidence type="ECO:0000259" key="2">
    <source>
        <dbReference type="PROSITE" id="PS50887"/>
    </source>
</evidence>